<name>A0A2N1JH18_9BASI</name>
<gene>
    <name evidence="2" type="ORF">MVES_000510</name>
</gene>
<evidence type="ECO:0000259" key="1">
    <source>
        <dbReference type="PROSITE" id="PS51186"/>
    </source>
</evidence>
<dbReference type="InterPro" id="IPR000182">
    <property type="entry name" value="GNAT_dom"/>
</dbReference>
<organism evidence="2 3">
    <name type="scientific">Malassezia vespertilionis</name>
    <dbReference type="NCBI Taxonomy" id="2020962"/>
    <lineage>
        <taxon>Eukaryota</taxon>
        <taxon>Fungi</taxon>
        <taxon>Dikarya</taxon>
        <taxon>Basidiomycota</taxon>
        <taxon>Ustilaginomycotina</taxon>
        <taxon>Malasseziomycetes</taxon>
        <taxon>Malasseziales</taxon>
        <taxon>Malasseziaceae</taxon>
        <taxon>Malassezia</taxon>
    </lineage>
</organism>
<proteinExistence type="predicted"/>
<dbReference type="Gene3D" id="3.40.630.30">
    <property type="match status" value="1"/>
</dbReference>
<dbReference type="Pfam" id="PF13508">
    <property type="entry name" value="Acetyltransf_7"/>
    <property type="match status" value="1"/>
</dbReference>
<dbReference type="Proteomes" id="UP000232875">
    <property type="component" value="Unassembled WGS sequence"/>
</dbReference>
<keyword evidence="3" id="KW-1185">Reference proteome</keyword>
<dbReference type="GO" id="GO:0006048">
    <property type="term" value="P:UDP-N-acetylglucosamine biosynthetic process"/>
    <property type="evidence" value="ECO:0007669"/>
    <property type="project" value="UniProtKB-UniPathway"/>
</dbReference>
<accession>A0A2N1JH18</accession>
<dbReference type="InterPro" id="IPR016181">
    <property type="entry name" value="Acyl_CoA_acyltransferase"/>
</dbReference>
<dbReference type="STRING" id="2020962.A0A2N1JH18"/>
<evidence type="ECO:0000313" key="3">
    <source>
        <dbReference type="Proteomes" id="UP000232875"/>
    </source>
</evidence>
<dbReference type="OrthoDB" id="329272at2759"/>
<evidence type="ECO:0000313" key="2">
    <source>
        <dbReference type="EMBL" id="PKI85851.1"/>
    </source>
</evidence>
<dbReference type="GO" id="GO:0016747">
    <property type="term" value="F:acyltransferase activity, transferring groups other than amino-acyl groups"/>
    <property type="evidence" value="ECO:0007669"/>
    <property type="project" value="InterPro"/>
</dbReference>
<reference evidence="2 3" key="1">
    <citation type="submission" date="2017-10" db="EMBL/GenBank/DDBJ databases">
        <title>A novel species of cold-tolerant Malassezia isolated from bats.</title>
        <authorList>
            <person name="Lorch J.M."/>
            <person name="Palmer J.M."/>
            <person name="Vanderwolf K.J."/>
            <person name="Schmidt K.Z."/>
            <person name="Verant M.L."/>
            <person name="Weller T.J."/>
            <person name="Blehert D.S."/>
        </authorList>
    </citation>
    <scope>NUCLEOTIDE SEQUENCE [LARGE SCALE GENOMIC DNA]</scope>
    <source>
        <strain evidence="2 3">NWHC:44797-103</strain>
    </source>
</reference>
<feature type="domain" description="N-acetyltransferase" evidence="1">
    <location>
        <begin position="50"/>
        <end position="208"/>
    </location>
</feature>
<dbReference type="EMBL" id="KZ454987">
    <property type="protein sequence ID" value="PKI85851.1"/>
    <property type="molecule type" value="Genomic_DNA"/>
</dbReference>
<dbReference type="PROSITE" id="PS51186">
    <property type="entry name" value="GNAT"/>
    <property type="match status" value="1"/>
</dbReference>
<protein>
    <recommendedName>
        <fullName evidence="1">N-acetyltransferase domain-containing protein</fullName>
    </recommendedName>
</protein>
<dbReference type="AlphaFoldDB" id="A0A2N1JH18"/>
<dbReference type="SUPFAM" id="SSF55729">
    <property type="entry name" value="Acyl-CoA N-acyltransferases (Nat)"/>
    <property type="match status" value="1"/>
</dbReference>
<sequence length="211" mass="23103">MSKTHFHAHVAQNDAELKAAYQLRLNVFQLEQGYNEEHEFDTLDTIAAPFVLLDAQNAVQGVLRLLPYPLPIAADDFLPSDVVDKEILVGGGRTVLEMAEAFAAMQQVRQRTERGVILSGAKLGRLAISKQLRGQGCGSILVRAAEAWLAAALVKAPAAEKAQHVEAVVQLSSQVIAKAFYESLGYAPEGEVYLEEGQPHIRYTKRIQVRG</sequence>
<dbReference type="UniPathway" id="UPA00113">
    <property type="reaction ID" value="UER00529"/>
</dbReference>